<organism evidence="5 6">
    <name type="scientific">Chlorella sorokiniana</name>
    <name type="common">Freshwater green alga</name>
    <dbReference type="NCBI Taxonomy" id="3076"/>
    <lineage>
        <taxon>Eukaryota</taxon>
        <taxon>Viridiplantae</taxon>
        <taxon>Chlorophyta</taxon>
        <taxon>core chlorophytes</taxon>
        <taxon>Trebouxiophyceae</taxon>
        <taxon>Chlorellales</taxon>
        <taxon>Chlorellaceae</taxon>
        <taxon>Chlorella clade</taxon>
        <taxon>Chlorella</taxon>
    </lineage>
</organism>
<feature type="region of interest" description="Disordered" evidence="2">
    <location>
        <begin position="454"/>
        <end position="511"/>
    </location>
</feature>
<dbReference type="InterPro" id="IPR037185">
    <property type="entry name" value="EmrE-like"/>
</dbReference>
<evidence type="ECO:0000313" key="5">
    <source>
        <dbReference type="EMBL" id="PRW18296.1"/>
    </source>
</evidence>
<feature type="transmembrane region" description="Helical" evidence="3">
    <location>
        <begin position="260"/>
        <end position="280"/>
    </location>
</feature>
<dbReference type="InterPro" id="IPR000620">
    <property type="entry name" value="EamA_dom"/>
</dbReference>
<dbReference type="EMBL" id="LHPG02000026">
    <property type="protein sequence ID" value="PRW18296.1"/>
    <property type="molecule type" value="Genomic_DNA"/>
</dbReference>
<proteinExistence type="inferred from homology"/>
<dbReference type="Pfam" id="PF00892">
    <property type="entry name" value="EamA"/>
    <property type="match status" value="1"/>
</dbReference>
<dbReference type="PANTHER" id="PTHR13146:SF0">
    <property type="entry name" value="SOLUTE CARRIER FAMILY 35 MEMBER F6"/>
    <property type="match status" value="1"/>
</dbReference>
<dbReference type="PANTHER" id="PTHR13146">
    <property type="match status" value="1"/>
</dbReference>
<keyword evidence="3" id="KW-1133">Transmembrane helix</keyword>
<feature type="domain" description="EamA" evidence="4">
    <location>
        <begin position="43"/>
        <end position="112"/>
    </location>
</feature>
<feature type="transmembrane region" description="Helical" evidence="3">
    <location>
        <begin position="212"/>
        <end position="234"/>
    </location>
</feature>
<evidence type="ECO:0000256" key="1">
    <source>
        <dbReference type="ARBA" id="ARBA00007635"/>
    </source>
</evidence>
<comment type="similarity">
    <text evidence="1">Belongs to the drug/metabolite transporter (DMT) superfamily. Plant drug/metabolite exporter (P-DME) (TC 2.A.7.4) family.</text>
</comment>
<feature type="region of interest" description="Disordered" evidence="2">
    <location>
        <begin position="370"/>
        <end position="409"/>
    </location>
</feature>
<accession>A0A2P6TBN5</accession>
<evidence type="ECO:0000259" key="4">
    <source>
        <dbReference type="Pfam" id="PF00892"/>
    </source>
</evidence>
<feature type="transmembrane region" description="Helical" evidence="3">
    <location>
        <begin position="181"/>
        <end position="200"/>
    </location>
</feature>
<keyword evidence="3" id="KW-0812">Transmembrane</keyword>
<dbReference type="OrthoDB" id="408493at2759"/>
<evidence type="ECO:0000313" key="6">
    <source>
        <dbReference type="Proteomes" id="UP000239899"/>
    </source>
</evidence>
<dbReference type="Proteomes" id="UP000239899">
    <property type="component" value="Unassembled WGS sequence"/>
</dbReference>
<feature type="transmembrane region" description="Helical" evidence="3">
    <location>
        <begin position="73"/>
        <end position="90"/>
    </location>
</feature>
<evidence type="ECO:0000256" key="2">
    <source>
        <dbReference type="SAM" id="MobiDB-lite"/>
    </source>
</evidence>
<comment type="caution">
    <text evidence="5">The sequence shown here is derived from an EMBL/GenBank/DDBJ whole genome shotgun (WGS) entry which is preliminary data.</text>
</comment>
<reference evidence="5 6" key="1">
    <citation type="journal article" date="2018" name="Plant J.">
        <title>Genome sequences of Chlorella sorokiniana UTEX 1602 and Micractinium conductrix SAG 241.80: implications to maltose excretion by a green alga.</title>
        <authorList>
            <person name="Arriola M.B."/>
            <person name="Velmurugan N."/>
            <person name="Zhang Y."/>
            <person name="Plunkett M.H."/>
            <person name="Hondzo H."/>
            <person name="Barney B.M."/>
        </authorList>
    </citation>
    <scope>NUCLEOTIDE SEQUENCE [LARGE SCALE GENOMIC DNA]</scope>
    <source>
        <strain evidence="6">UTEX 1602</strain>
    </source>
</reference>
<dbReference type="GO" id="GO:0016020">
    <property type="term" value="C:membrane"/>
    <property type="evidence" value="ECO:0007669"/>
    <property type="project" value="InterPro"/>
</dbReference>
<protein>
    <submittedName>
        <fullName evidence="5">Solute carrier family 35 member F6</fullName>
    </submittedName>
</protein>
<feature type="compositionally biased region" description="Low complexity" evidence="2">
    <location>
        <begin position="370"/>
        <end position="381"/>
    </location>
</feature>
<feature type="transmembrane region" description="Helical" evidence="3">
    <location>
        <begin position="42"/>
        <end position="67"/>
    </location>
</feature>
<feature type="transmembrane region" description="Helical" evidence="3">
    <location>
        <begin position="99"/>
        <end position="119"/>
    </location>
</feature>
<evidence type="ECO:0000256" key="3">
    <source>
        <dbReference type="SAM" id="Phobius"/>
    </source>
</evidence>
<gene>
    <name evidence="5" type="ORF">C2E21_9269</name>
</gene>
<name>A0A2P6TBN5_CHLSO</name>
<dbReference type="AlphaFoldDB" id="A0A2P6TBN5"/>
<keyword evidence="6" id="KW-1185">Reference proteome</keyword>
<keyword evidence="3" id="KW-0472">Membrane</keyword>
<dbReference type="SUPFAM" id="SSF103481">
    <property type="entry name" value="Multidrug resistance efflux transporter EmrE"/>
    <property type="match status" value="1"/>
</dbReference>
<sequence>MFLGEALCLLPFAARRWYKARYGPPLDAEEAAARAHRLRRAFWVFGLPAMCDAGATTLLNLGLFYTYASVFQMLRGTLVIFAGLLTILLLKRRLHSHHWLGMVLICAGAALVGASSVIYDRSGTQAAAQLAVDGGGSSSSGSGSTVAAGLRRLLMLLEPGPGRLRGGGGASGAAGTAPDPLLGNVLVVLAQLLAASQFIVEEKYLVKYRAPVLLAVGMEGFWGLALCSLALPALQHIRGGDGLPLDSFTAAWAEVKADFVLQWTTALTVTSIAFFNFFGVSVTKNLSGAARATIDACRTLFIWLFALRMGWEQFHMLQVVGFAVLLSGTSIYNELLRSCLPPAEPHSRRRRRSSSADAEAGLQQPLLAGQAAEGEVQQQAGGRPGVRFAEPPPASRPIAAGRQGPGGHARYTMARSVTILPAALDPHSLASVPSTGFGSASFTFSVPADVSTGSRRLLAPRSGGELGEEEEGEGLGGLYASESEEASEWDPESRDSSQHGPGARPIGRGRS</sequence>